<dbReference type="STRING" id="762968.HMPREF9441_02201"/>
<keyword evidence="4" id="KW-1185">Reference proteome</keyword>
<evidence type="ECO:0000259" key="2">
    <source>
        <dbReference type="Pfam" id="PF00535"/>
    </source>
</evidence>
<dbReference type="InterPro" id="IPR001173">
    <property type="entry name" value="Glyco_trans_2-like"/>
</dbReference>
<dbReference type="InterPro" id="IPR029044">
    <property type="entry name" value="Nucleotide-diphossugar_trans"/>
</dbReference>
<dbReference type="OrthoDB" id="9802649at2"/>
<protein>
    <submittedName>
        <fullName evidence="3">Glycosyltransferase, group 2 family protein</fullName>
    </submittedName>
</protein>
<dbReference type="PANTHER" id="PTHR22916:SF3">
    <property type="entry name" value="UDP-GLCNAC:BETAGAL BETA-1,3-N-ACETYLGLUCOSAMINYLTRANSFERASE-LIKE PROTEIN 1"/>
    <property type="match status" value="1"/>
</dbReference>
<comment type="caution">
    <text evidence="3">The sequence shown here is derived from an EMBL/GenBank/DDBJ whole genome shotgun (WGS) entry which is preliminary data.</text>
</comment>
<dbReference type="RefSeq" id="WP_008620558.1">
    <property type="nucleotide sequence ID" value="NZ_JH376601.1"/>
</dbReference>
<dbReference type="AlphaFoldDB" id="G5SS51"/>
<dbReference type="PANTHER" id="PTHR22916">
    <property type="entry name" value="GLYCOSYLTRANSFERASE"/>
    <property type="match status" value="1"/>
</dbReference>
<evidence type="ECO:0000313" key="3">
    <source>
        <dbReference type="EMBL" id="EHG99952.1"/>
    </source>
</evidence>
<feature type="transmembrane region" description="Helical" evidence="1">
    <location>
        <begin position="232"/>
        <end position="254"/>
    </location>
</feature>
<dbReference type="Pfam" id="PF00535">
    <property type="entry name" value="Glycos_transf_2"/>
    <property type="match status" value="1"/>
</dbReference>
<dbReference type="HOGENOM" id="CLU_025996_0_3_10"/>
<evidence type="ECO:0000313" key="4">
    <source>
        <dbReference type="Proteomes" id="UP000003598"/>
    </source>
</evidence>
<keyword evidence="1" id="KW-0472">Membrane</keyword>
<evidence type="ECO:0000256" key="1">
    <source>
        <dbReference type="SAM" id="Phobius"/>
    </source>
</evidence>
<dbReference type="PATRIC" id="fig|762968.3.peg.1959"/>
<keyword evidence="1" id="KW-0812">Transmembrane</keyword>
<dbReference type="SUPFAM" id="SSF53448">
    <property type="entry name" value="Nucleotide-diphospho-sugar transferases"/>
    <property type="match status" value="1"/>
</dbReference>
<sequence>MTNNKKRINEDLVSVIMPTYNSSRFVAESIESILHQTYSNIELLITDDGSTDNTTEIINYYAKKDKRVKCFSLSENMGAGHARNYSIQKANGRYIAFCDSDDIWMTDKLEKQIAYMQEKKCSFCFSSYFVCDETGTQTSIVLAPHSVSLADTKRDDKIGFLTAVYDTYAYGKFYMPTLRKRQDWAYVLLILQKCKRAFALREPLAYYRKSKGSISSNKLSLIKFNAKVYETVFGYSTFLAYFYLFSLFLPSYFLKRVNHKFTNIYYRKTLSAQTSGRITQTNKMSPIYKTKH</sequence>
<organism evidence="3 4">
    <name type="scientific">Paraprevotella clara YIT 11840</name>
    <dbReference type="NCBI Taxonomy" id="762968"/>
    <lineage>
        <taxon>Bacteria</taxon>
        <taxon>Pseudomonadati</taxon>
        <taxon>Bacteroidota</taxon>
        <taxon>Bacteroidia</taxon>
        <taxon>Bacteroidales</taxon>
        <taxon>Prevotellaceae</taxon>
        <taxon>Paraprevotella</taxon>
    </lineage>
</organism>
<keyword evidence="1" id="KW-1133">Transmembrane helix</keyword>
<dbReference type="Proteomes" id="UP000003598">
    <property type="component" value="Unassembled WGS sequence"/>
</dbReference>
<proteinExistence type="predicted"/>
<reference evidence="3 4" key="1">
    <citation type="submission" date="2011-03" db="EMBL/GenBank/DDBJ databases">
        <authorList>
            <person name="Weinstock G."/>
            <person name="Sodergren E."/>
            <person name="Clifton S."/>
            <person name="Fulton L."/>
            <person name="Fulton B."/>
            <person name="Courtney L."/>
            <person name="Fronick C."/>
            <person name="Harrison M."/>
            <person name="Strong C."/>
            <person name="Farmer C."/>
            <person name="Delahaunty K."/>
            <person name="Markovic C."/>
            <person name="Hall O."/>
            <person name="Minx P."/>
            <person name="Tomlinson C."/>
            <person name="Mitreva M."/>
            <person name="Hou S."/>
            <person name="Chen J."/>
            <person name="Wollam A."/>
            <person name="Pepin K.H."/>
            <person name="Johnson M."/>
            <person name="Bhonagiri V."/>
            <person name="Zhang X."/>
            <person name="Suruliraj S."/>
            <person name="Warren W."/>
            <person name="Chinwalla A."/>
            <person name="Mardis E.R."/>
            <person name="Wilson R.K."/>
        </authorList>
    </citation>
    <scope>NUCLEOTIDE SEQUENCE [LARGE SCALE GENOMIC DNA]</scope>
    <source>
        <strain evidence="3 4">YIT 11840</strain>
    </source>
</reference>
<dbReference type="eggNOG" id="COG0463">
    <property type="taxonomic scope" value="Bacteria"/>
</dbReference>
<dbReference type="EMBL" id="AFFY01000028">
    <property type="protein sequence ID" value="EHG99952.1"/>
    <property type="molecule type" value="Genomic_DNA"/>
</dbReference>
<accession>G5SS51</accession>
<dbReference type="GeneID" id="93557639"/>
<dbReference type="GO" id="GO:0016758">
    <property type="term" value="F:hexosyltransferase activity"/>
    <property type="evidence" value="ECO:0007669"/>
    <property type="project" value="UniProtKB-ARBA"/>
</dbReference>
<gene>
    <name evidence="3" type="ORF">HMPREF9441_02201</name>
</gene>
<keyword evidence="3" id="KW-0808">Transferase</keyword>
<dbReference type="Gene3D" id="3.90.550.10">
    <property type="entry name" value="Spore Coat Polysaccharide Biosynthesis Protein SpsA, Chain A"/>
    <property type="match status" value="1"/>
</dbReference>
<name>G5SS51_9BACT</name>
<feature type="domain" description="Glycosyltransferase 2-like" evidence="2">
    <location>
        <begin position="14"/>
        <end position="138"/>
    </location>
</feature>